<dbReference type="InterPro" id="IPR014757">
    <property type="entry name" value="Tscrpt_reg_IclR_C"/>
</dbReference>
<dbReference type="Proteomes" id="UP000473325">
    <property type="component" value="Unassembled WGS sequence"/>
</dbReference>
<dbReference type="PROSITE" id="PS51078">
    <property type="entry name" value="ICLR_ED"/>
    <property type="match status" value="1"/>
</dbReference>
<accession>A0A6L7ESY8</accession>
<dbReference type="GO" id="GO:0003700">
    <property type="term" value="F:DNA-binding transcription factor activity"/>
    <property type="evidence" value="ECO:0007669"/>
    <property type="project" value="TreeGrafter"/>
</dbReference>
<dbReference type="Gene3D" id="1.10.10.10">
    <property type="entry name" value="Winged helix-like DNA-binding domain superfamily/Winged helix DNA-binding domain"/>
    <property type="match status" value="1"/>
</dbReference>
<dbReference type="SUPFAM" id="SSF55781">
    <property type="entry name" value="GAF domain-like"/>
    <property type="match status" value="1"/>
</dbReference>
<sequence>MSRNAPERDSSNMLEKSLRILQAFRPGDRGLRLMALVQRTGMPKSTVHRLVCELLDQGLLADDGEGAYSPGMTLFELSSLVPAIDHLRVTAQPFLQDLLLATRQTVHLAVRDGLDAVYVDKIHGHSDLGLPSRLGGRLPLLCTGIGRSLLAHAPVRVQQQALARPTRRLLDGRLLDAERLALELAEIRQAGLAFERGEIAAGQACIASPVLVAGEAVAAISLSVQVHHFNLPALAGTVRMAASRLGQRLAEEPAADPGAAEDVRAAERCAV</sequence>
<evidence type="ECO:0000256" key="3">
    <source>
        <dbReference type="ARBA" id="ARBA00023163"/>
    </source>
</evidence>
<evidence type="ECO:0000256" key="2">
    <source>
        <dbReference type="ARBA" id="ARBA00023125"/>
    </source>
</evidence>
<comment type="caution">
    <text evidence="6">The sequence shown here is derived from an EMBL/GenBank/DDBJ whole genome shotgun (WGS) entry which is preliminary data.</text>
</comment>
<organism evidence="6 7">
    <name type="scientific">Nocardioides flavescens</name>
    <dbReference type="NCBI Taxonomy" id="2691959"/>
    <lineage>
        <taxon>Bacteria</taxon>
        <taxon>Bacillati</taxon>
        <taxon>Actinomycetota</taxon>
        <taxon>Actinomycetes</taxon>
        <taxon>Propionibacteriales</taxon>
        <taxon>Nocardioidaceae</taxon>
        <taxon>Nocardioides</taxon>
    </lineage>
</organism>
<feature type="domain" description="HTH iclR-type" evidence="4">
    <location>
        <begin position="11"/>
        <end position="72"/>
    </location>
</feature>
<dbReference type="PANTHER" id="PTHR30136">
    <property type="entry name" value="HELIX-TURN-HELIX TRANSCRIPTIONAL REGULATOR, ICLR FAMILY"/>
    <property type="match status" value="1"/>
</dbReference>
<dbReference type="GO" id="GO:0003677">
    <property type="term" value="F:DNA binding"/>
    <property type="evidence" value="ECO:0007669"/>
    <property type="project" value="UniProtKB-KW"/>
</dbReference>
<dbReference type="SMART" id="SM00346">
    <property type="entry name" value="HTH_ICLR"/>
    <property type="match status" value="1"/>
</dbReference>
<dbReference type="InterPro" id="IPR050707">
    <property type="entry name" value="HTH_MetabolicPath_Reg"/>
</dbReference>
<proteinExistence type="predicted"/>
<feature type="domain" description="IclR-ED" evidence="5">
    <location>
        <begin position="73"/>
        <end position="251"/>
    </location>
</feature>
<reference evidence="6 7" key="1">
    <citation type="submission" date="2019-12" db="EMBL/GenBank/DDBJ databases">
        <authorList>
            <person name="Kun Z."/>
        </authorList>
    </citation>
    <scope>NUCLEOTIDE SEQUENCE [LARGE SCALE GENOMIC DNA]</scope>
    <source>
        <strain evidence="6 7">YIM 123512</strain>
    </source>
</reference>
<keyword evidence="2" id="KW-0238">DNA-binding</keyword>
<evidence type="ECO:0000259" key="5">
    <source>
        <dbReference type="PROSITE" id="PS51078"/>
    </source>
</evidence>
<dbReference type="GO" id="GO:0045892">
    <property type="term" value="P:negative regulation of DNA-templated transcription"/>
    <property type="evidence" value="ECO:0007669"/>
    <property type="project" value="TreeGrafter"/>
</dbReference>
<keyword evidence="3" id="KW-0804">Transcription</keyword>
<evidence type="ECO:0000313" key="6">
    <source>
        <dbReference type="EMBL" id="MXG90577.1"/>
    </source>
</evidence>
<dbReference type="InterPro" id="IPR036390">
    <property type="entry name" value="WH_DNA-bd_sf"/>
</dbReference>
<keyword evidence="7" id="KW-1185">Reference proteome</keyword>
<dbReference type="InterPro" id="IPR036388">
    <property type="entry name" value="WH-like_DNA-bd_sf"/>
</dbReference>
<dbReference type="Gene3D" id="3.30.450.40">
    <property type="match status" value="1"/>
</dbReference>
<gene>
    <name evidence="6" type="ORF">GRQ65_13565</name>
</gene>
<dbReference type="RefSeq" id="WP_160878517.1">
    <property type="nucleotide sequence ID" value="NZ_WUEK01000008.1"/>
</dbReference>
<dbReference type="PROSITE" id="PS51077">
    <property type="entry name" value="HTH_ICLR"/>
    <property type="match status" value="1"/>
</dbReference>
<dbReference type="EMBL" id="WUEK01000008">
    <property type="protein sequence ID" value="MXG90577.1"/>
    <property type="molecule type" value="Genomic_DNA"/>
</dbReference>
<evidence type="ECO:0000259" key="4">
    <source>
        <dbReference type="PROSITE" id="PS51077"/>
    </source>
</evidence>
<protein>
    <submittedName>
        <fullName evidence="6">Helix-turn-helix domain-containing protein</fullName>
    </submittedName>
</protein>
<evidence type="ECO:0000256" key="1">
    <source>
        <dbReference type="ARBA" id="ARBA00023015"/>
    </source>
</evidence>
<dbReference type="Pfam" id="PF01614">
    <property type="entry name" value="IclR_C"/>
    <property type="match status" value="1"/>
</dbReference>
<dbReference type="PANTHER" id="PTHR30136:SF24">
    <property type="entry name" value="HTH-TYPE TRANSCRIPTIONAL REPRESSOR ALLR"/>
    <property type="match status" value="1"/>
</dbReference>
<name>A0A6L7ESY8_9ACTN</name>
<dbReference type="AlphaFoldDB" id="A0A6L7ESY8"/>
<keyword evidence="1" id="KW-0805">Transcription regulation</keyword>
<evidence type="ECO:0000313" key="7">
    <source>
        <dbReference type="Proteomes" id="UP000473325"/>
    </source>
</evidence>
<dbReference type="Pfam" id="PF09339">
    <property type="entry name" value="HTH_IclR"/>
    <property type="match status" value="1"/>
</dbReference>
<dbReference type="InterPro" id="IPR029016">
    <property type="entry name" value="GAF-like_dom_sf"/>
</dbReference>
<dbReference type="SUPFAM" id="SSF46785">
    <property type="entry name" value="Winged helix' DNA-binding domain"/>
    <property type="match status" value="1"/>
</dbReference>
<dbReference type="InterPro" id="IPR005471">
    <property type="entry name" value="Tscrpt_reg_IclR_N"/>
</dbReference>